<dbReference type="GO" id="GO:0005886">
    <property type="term" value="C:plasma membrane"/>
    <property type="evidence" value="ECO:0007669"/>
    <property type="project" value="TreeGrafter"/>
</dbReference>
<feature type="transmembrane region" description="Helical" evidence="1">
    <location>
        <begin position="156"/>
        <end position="178"/>
    </location>
</feature>
<dbReference type="Gene3D" id="3.30.2090.10">
    <property type="entry name" value="Multidrug efflux transporter AcrB TolC docking domain, DN and DC subdomains"/>
    <property type="match status" value="1"/>
</dbReference>
<dbReference type="Gene3D" id="1.20.1640.10">
    <property type="entry name" value="Multidrug efflux transporter AcrB transmembrane domain"/>
    <property type="match status" value="1"/>
</dbReference>
<feature type="transmembrane region" description="Helical" evidence="1">
    <location>
        <begin position="270"/>
        <end position="289"/>
    </location>
</feature>
<accession>A0A6S6TW81</accession>
<dbReference type="PRINTS" id="PR00702">
    <property type="entry name" value="ACRIFLAVINRP"/>
</dbReference>
<dbReference type="Gene3D" id="3.30.70.1440">
    <property type="entry name" value="Multidrug efflux transporter AcrB pore domain"/>
    <property type="match status" value="1"/>
</dbReference>
<dbReference type="SUPFAM" id="SSF82866">
    <property type="entry name" value="Multidrug efflux transporter AcrB transmembrane domain"/>
    <property type="match status" value="1"/>
</dbReference>
<name>A0A6S6TW81_9BACT</name>
<evidence type="ECO:0000256" key="1">
    <source>
        <dbReference type="SAM" id="Phobius"/>
    </source>
</evidence>
<keyword evidence="1" id="KW-0472">Membrane</keyword>
<evidence type="ECO:0000313" key="2">
    <source>
        <dbReference type="EMBL" id="CAA6820418.1"/>
    </source>
</evidence>
<keyword evidence="1" id="KW-1133">Transmembrane helix</keyword>
<feature type="transmembrane region" description="Helical" evidence="1">
    <location>
        <begin position="220"/>
        <end position="241"/>
    </location>
</feature>
<feature type="non-terminal residue" evidence="2">
    <location>
        <position position="1"/>
    </location>
</feature>
<organism evidence="2">
    <name type="scientific">uncultured Sulfurovum sp</name>
    <dbReference type="NCBI Taxonomy" id="269237"/>
    <lineage>
        <taxon>Bacteria</taxon>
        <taxon>Pseudomonadati</taxon>
        <taxon>Campylobacterota</taxon>
        <taxon>Epsilonproteobacteria</taxon>
        <taxon>Campylobacterales</taxon>
        <taxon>Sulfurovaceae</taxon>
        <taxon>Sulfurovum</taxon>
        <taxon>environmental samples</taxon>
    </lineage>
</organism>
<dbReference type="InterPro" id="IPR027463">
    <property type="entry name" value="AcrB_DN_DC_subdom"/>
</dbReference>
<dbReference type="PANTHER" id="PTHR32063">
    <property type="match status" value="1"/>
</dbReference>
<dbReference type="EMBL" id="CACVAZ010000133">
    <property type="protein sequence ID" value="CAA6820418.1"/>
    <property type="molecule type" value="Genomic_DNA"/>
</dbReference>
<dbReference type="InterPro" id="IPR001036">
    <property type="entry name" value="Acrflvin-R"/>
</dbReference>
<feature type="transmembrane region" description="Helical" evidence="1">
    <location>
        <begin position="301"/>
        <end position="325"/>
    </location>
</feature>
<dbReference type="GO" id="GO:0042910">
    <property type="term" value="F:xenobiotic transmembrane transporter activity"/>
    <property type="evidence" value="ECO:0007669"/>
    <property type="project" value="TreeGrafter"/>
</dbReference>
<keyword evidence="1" id="KW-0812">Transmembrane</keyword>
<sequence length="339" mass="36866">PSIELLYPEVRFLPDRDALSALGMSTKVFGESIDVLMNGRQVGDFQEDGKKKIDLIVKADDNKIKTPEDIFDAQIATPNGSLLPVSSLASMQRTAGISEIRHYNGDRTITLQVTPPPNMTIQEAMEIIKGGIIPNVEKSGALKEVSINLSGTADKLSMTINMLSFNIIMALVIIYLLMSALFGNFIYPLVIMATVPLATAGGFVGLALTNTYLAPQPLDILTMLGFIILIGIVVNNAILIVHQSLNLIRSGDYGHKEAIVEATKSRIRPIYMSSLTSIFGMLPLVLAPGPGSEFYRGLGSVITGGLAFSTFFTIFITPALLMFFIKMEKIPKKEKSHED</sequence>
<protein>
    <submittedName>
        <fullName evidence="2">RND multidrug efflux transporter Acriflavin resistance protein</fullName>
    </submittedName>
</protein>
<feature type="transmembrane region" description="Helical" evidence="1">
    <location>
        <begin position="185"/>
        <end position="208"/>
    </location>
</feature>
<reference evidence="2" key="1">
    <citation type="submission" date="2020-01" db="EMBL/GenBank/DDBJ databases">
        <authorList>
            <person name="Meier V. D."/>
            <person name="Meier V D."/>
        </authorList>
    </citation>
    <scope>NUCLEOTIDE SEQUENCE</scope>
    <source>
        <strain evidence="2">HLG_WM_MAG_02</strain>
    </source>
</reference>
<dbReference type="Pfam" id="PF00873">
    <property type="entry name" value="ACR_tran"/>
    <property type="match status" value="1"/>
</dbReference>
<dbReference type="PANTHER" id="PTHR32063:SF0">
    <property type="entry name" value="SWARMING MOTILITY PROTEIN SWRC"/>
    <property type="match status" value="1"/>
</dbReference>
<dbReference type="SUPFAM" id="SSF82714">
    <property type="entry name" value="Multidrug efflux transporter AcrB TolC docking domain, DN and DC subdomains"/>
    <property type="match status" value="1"/>
</dbReference>
<gene>
    <name evidence="2" type="ORF">HELGO_WM19272</name>
</gene>
<dbReference type="AlphaFoldDB" id="A0A6S6TW81"/>
<proteinExistence type="predicted"/>